<dbReference type="InterPro" id="IPR036869">
    <property type="entry name" value="J_dom_sf"/>
</dbReference>
<accession>A0A1T5FBY5</accession>
<dbReference type="STRING" id="439228.SAMN06295920_10936"/>
<dbReference type="EMBL" id="FUYM01000009">
    <property type="protein sequence ID" value="SKB93652.1"/>
    <property type="molecule type" value="Genomic_DNA"/>
</dbReference>
<feature type="domain" description="J" evidence="2">
    <location>
        <begin position="141"/>
        <end position="198"/>
    </location>
</feature>
<dbReference type="CDD" id="cd06257">
    <property type="entry name" value="DnaJ"/>
    <property type="match status" value="1"/>
</dbReference>
<dbReference type="InterPro" id="IPR001623">
    <property type="entry name" value="DnaJ_domain"/>
</dbReference>
<evidence type="ECO:0000259" key="2">
    <source>
        <dbReference type="PROSITE" id="PS50076"/>
    </source>
</evidence>
<name>A0A1T5FBY5_9SPHN</name>
<dbReference type="SMART" id="SM00271">
    <property type="entry name" value="DnaJ"/>
    <property type="match status" value="1"/>
</dbReference>
<organism evidence="3 4">
    <name type="scientific">Rhizorhabdus histidinilytica</name>
    <dbReference type="NCBI Taxonomy" id="439228"/>
    <lineage>
        <taxon>Bacteria</taxon>
        <taxon>Pseudomonadati</taxon>
        <taxon>Pseudomonadota</taxon>
        <taxon>Alphaproteobacteria</taxon>
        <taxon>Sphingomonadales</taxon>
        <taxon>Sphingomonadaceae</taxon>
        <taxon>Rhizorhabdus</taxon>
    </lineage>
</organism>
<dbReference type="SUPFAM" id="SSF46565">
    <property type="entry name" value="Chaperone J-domain"/>
    <property type="match status" value="1"/>
</dbReference>
<evidence type="ECO:0000256" key="1">
    <source>
        <dbReference type="SAM" id="MobiDB-lite"/>
    </source>
</evidence>
<keyword evidence="4" id="KW-1185">Reference proteome</keyword>
<proteinExistence type="predicted"/>
<evidence type="ECO:0000313" key="4">
    <source>
        <dbReference type="Proteomes" id="UP000189818"/>
    </source>
</evidence>
<dbReference type="PROSITE" id="PS50076">
    <property type="entry name" value="DNAJ_2"/>
    <property type="match status" value="1"/>
</dbReference>
<gene>
    <name evidence="3" type="ORF">SAMN06295920_10936</name>
</gene>
<dbReference type="AlphaFoldDB" id="A0A1T5FBY5"/>
<dbReference type="OrthoDB" id="9786294at2"/>
<dbReference type="Gene3D" id="1.10.287.110">
    <property type="entry name" value="DnaJ domain"/>
    <property type="match status" value="1"/>
</dbReference>
<dbReference type="Pfam" id="PF00226">
    <property type="entry name" value="DnaJ"/>
    <property type="match status" value="1"/>
</dbReference>
<dbReference type="RefSeq" id="WP_079649636.1">
    <property type="nucleotide sequence ID" value="NZ_FUYM01000009.1"/>
</dbReference>
<reference evidence="4" key="1">
    <citation type="submission" date="2017-02" db="EMBL/GenBank/DDBJ databases">
        <authorList>
            <person name="Varghese N."/>
            <person name="Submissions S."/>
        </authorList>
    </citation>
    <scope>NUCLEOTIDE SEQUENCE [LARGE SCALE GENOMIC DNA]</scope>
    <source>
        <strain evidence="4">UM2</strain>
    </source>
</reference>
<sequence>MSEESTARKTRTRFHGRIESGARPCAEPGCEGAGEFRAPARGGRTSGFDGPGDWRYLCLDHVRAFNSGYNFFEGMSTEEIEAQQTPYGGWDRETRAFSPNAGAGPRWSDFTDPLDAIGARFARRAEQERTDGRPLSEGDRKALKVLGLGKDADRRALRSRYAELVRRYHPDKNGGDRTHEKALQDVISAYTQLKGRPAFA</sequence>
<dbReference type="Proteomes" id="UP000189818">
    <property type="component" value="Unassembled WGS sequence"/>
</dbReference>
<evidence type="ECO:0000313" key="3">
    <source>
        <dbReference type="EMBL" id="SKB93652.1"/>
    </source>
</evidence>
<protein>
    <submittedName>
        <fullName evidence="3">DnaJ domain-containing protein</fullName>
    </submittedName>
</protein>
<feature type="region of interest" description="Disordered" evidence="1">
    <location>
        <begin position="1"/>
        <end position="44"/>
    </location>
</feature>
<dbReference type="PRINTS" id="PR00625">
    <property type="entry name" value="JDOMAIN"/>
</dbReference>